<gene>
    <name evidence="9" type="ORF">DSM104635_03754</name>
</gene>
<keyword evidence="10" id="KW-1185">Reference proteome</keyword>
<protein>
    <submittedName>
        <fullName evidence="9">Putative CtpA-like serine protease</fullName>
        <ecNumber evidence="9">3.4.21.-</ecNumber>
    </submittedName>
</protein>
<keyword evidence="2 5" id="KW-0645">Protease</keyword>
<evidence type="ECO:0000259" key="8">
    <source>
        <dbReference type="PROSITE" id="PS50106"/>
    </source>
</evidence>
<dbReference type="Pfam" id="PF22694">
    <property type="entry name" value="CtpB_N-like"/>
    <property type="match status" value="1"/>
</dbReference>
<dbReference type="GO" id="GO:0006508">
    <property type="term" value="P:proteolysis"/>
    <property type="evidence" value="ECO:0007669"/>
    <property type="project" value="UniProtKB-KW"/>
</dbReference>
<dbReference type="InterPro" id="IPR005151">
    <property type="entry name" value="Tail-specific_protease"/>
</dbReference>
<dbReference type="InterPro" id="IPR001478">
    <property type="entry name" value="PDZ"/>
</dbReference>
<evidence type="ECO:0000256" key="6">
    <source>
        <dbReference type="SAM" id="MobiDB-lite"/>
    </source>
</evidence>
<dbReference type="SMART" id="SM00228">
    <property type="entry name" value="PDZ"/>
    <property type="match status" value="1"/>
</dbReference>
<feature type="chain" id="PRO_5026353530" evidence="7">
    <location>
        <begin position="24"/>
        <end position="445"/>
    </location>
</feature>
<reference evidence="10" key="1">
    <citation type="submission" date="2019-12" db="EMBL/GenBank/DDBJ databases">
        <title>Complete genome of Terracaulis silvestris 0127_4.</title>
        <authorList>
            <person name="Vieira S."/>
            <person name="Riedel T."/>
            <person name="Sproer C."/>
            <person name="Pascual J."/>
            <person name="Boedeker C."/>
            <person name="Overmann J."/>
        </authorList>
    </citation>
    <scope>NUCLEOTIDE SEQUENCE [LARGE SCALE GENOMIC DNA]</scope>
    <source>
        <strain evidence="10">0127_4</strain>
    </source>
</reference>
<dbReference type="GO" id="GO:0008236">
    <property type="term" value="F:serine-type peptidase activity"/>
    <property type="evidence" value="ECO:0007669"/>
    <property type="project" value="UniProtKB-KW"/>
</dbReference>
<dbReference type="EC" id="3.4.21.-" evidence="9"/>
<dbReference type="InterPro" id="IPR055210">
    <property type="entry name" value="CtpA/B_N"/>
</dbReference>
<evidence type="ECO:0000256" key="4">
    <source>
        <dbReference type="ARBA" id="ARBA00022825"/>
    </source>
</evidence>
<dbReference type="Pfam" id="PF17820">
    <property type="entry name" value="PDZ_6"/>
    <property type="match status" value="1"/>
</dbReference>
<evidence type="ECO:0000256" key="7">
    <source>
        <dbReference type="SAM" id="SignalP"/>
    </source>
</evidence>
<dbReference type="PANTHER" id="PTHR32060">
    <property type="entry name" value="TAIL-SPECIFIC PROTEASE"/>
    <property type="match status" value="1"/>
</dbReference>
<evidence type="ECO:0000313" key="9">
    <source>
        <dbReference type="EMBL" id="QGZ96889.1"/>
    </source>
</evidence>
<dbReference type="Proteomes" id="UP000431269">
    <property type="component" value="Chromosome"/>
</dbReference>
<evidence type="ECO:0000256" key="3">
    <source>
        <dbReference type="ARBA" id="ARBA00022801"/>
    </source>
</evidence>
<evidence type="ECO:0000256" key="1">
    <source>
        <dbReference type="ARBA" id="ARBA00009179"/>
    </source>
</evidence>
<dbReference type="SUPFAM" id="SSF52096">
    <property type="entry name" value="ClpP/crotonase"/>
    <property type="match status" value="1"/>
</dbReference>
<evidence type="ECO:0000313" key="10">
    <source>
        <dbReference type="Proteomes" id="UP000431269"/>
    </source>
</evidence>
<dbReference type="Gene3D" id="3.30.750.44">
    <property type="match status" value="1"/>
</dbReference>
<dbReference type="AlphaFoldDB" id="A0A6I6MQ98"/>
<keyword evidence="3 5" id="KW-0378">Hydrolase</keyword>
<dbReference type="CDD" id="cd07560">
    <property type="entry name" value="Peptidase_S41_CPP"/>
    <property type="match status" value="1"/>
</dbReference>
<proteinExistence type="inferred from homology"/>
<feature type="domain" description="PDZ" evidence="8">
    <location>
        <begin position="84"/>
        <end position="166"/>
    </location>
</feature>
<dbReference type="PROSITE" id="PS50106">
    <property type="entry name" value="PDZ"/>
    <property type="match status" value="1"/>
</dbReference>
<dbReference type="Gene3D" id="3.90.226.10">
    <property type="entry name" value="2-enoyl-CoA Hydratase, Chain A, domain 1"/>
    <property type="match status" value="1"/>
</dbReference>
<feature type="signal peptide" evidence="7">
    <location>
        <begin position="1"/>
        <end position="23"/>
    </location>
</feature>
<dbReference type="RefSeq" id="WP_158767649.1">
    <property type="nucleotide sequence ID" value="NZ_CP047045.1"/>
</dbReference>
<dbReference type="SMART" id="SM00245">
    <property type="entry name" value="TSPc"/>
    <property type="match status" value="1"/>
</dbReference>
<keyword evidence="4 5" id="KW-0720">Serine protease</keyword>
<evidence type="ECO:0000256" key="2">
    <source>
        <dbReference type="ARBA" id="ARBA00022670"/>
    </source>
</evidence>
<dbReference type="GO" id="GO:0007165">
    <property type="term" value="P:signal transduction"/>
    <property type="evidence" value="ECO:0007669"/>
    <property type="project" value="TreeGrafter"/>
</dbReference>
<dbReference type="Pfam" id="PF03572">
    <property type="entry name" value="Peptidase_S41"/>
    <property type="match status" value="1"/>
</dbReference>
<comment type="similarity">
    <text evidence="1 5">Belongs to the peptidase S41A family.</text>
</comment>
<dbReference type="FunFam" id="2.30.42.10:FF:000063">
    <property type="entry name" value="Peptidase, S41 family"/>
    <property type="match status" value="1"/>
</dbReference>
<organism evidence="9 10">
    <name type="scientific">Terricaulis silvestris</name>
    <dbReference type="NCBI Taxonomy" id="2686094"/>
    <lineage>
        <taxon>Bacteria</taxon>
        <taxon>Pseudomonadati</taxon>
        <taxon>Pseudomonadota</taxon>
        <taxon>Alphaproteobacteria</taxon>
        <taxon>Caulobacterales</taxon>
        <taxon>Caulobacteraceae</taxon>
        <taxon>Terricaulis</taxon>
    </lineage>
</organism>
<dbReference type="SUPFAM" id="SSF50156">
    <property type="entry name" value="PDZ domain-like"/>
    <property type="match status" value="1"/>
</dbReference>
<dbReference type="CDD" id="cd06782">
    <property type="entry name" value="cpPDZ_CPP-like"/>
    <property type="match status" value="1"/>
</dbReference>
<dbReference type="GO" id="GO:0004175">
    <property type="term" value="F:endopeptidase activity"/>
    <property type="evidence" value="ECO:0007669"/>
    <property type="project" value="TreeGrafter"/>
</dbReference>
<dbReference type="EMBL" id="CP047045">
    <property type="protein sequence ID" value="QGZ96889.1"/>
    <property type="molecule type" value="Genomic_DNA"/>
</dbReference>
<dbReference type="InterPro" id="IPR041489">
    <property type="entry name" value="PDZ_6"/>
</dbReference>
<dbReference type="Gene3D" id="2.30.42.10">
    <property type="match status" value="1"/>
</dbReference>
<dbReference type="PANTHER" id="PTHR32060:SF30">
    <property type="entry name" value="CARBOXY-TERMINAL PROCESSING PROTEASE CTPA"/>
    <property type="match status" value="1"/>
</dbReference>
<name>A0A6I6MQ98_9CAUL</name>
<dbReference type="KEGG" id="tsv:DSM104635_03754"/>
<sequence>MRIAWIAAPVAGMAALVGALAWSAPEDNSRGDVYRQLELFADVLARVEQDYVTPIDEQEAMEAAINGMLASLDPHSSYMDPTDYRDMQTQTRGEYGGLGIEVTSEEGVVRVVSPIDGTPAARAGIQAGDFLTAIDGESIVGLTLNDAVRRMRGESGTQIVVTVAREGTEPFDVTLTREIINVRAVTARVDGEIGIIRISTFNERTGSMLQDAIRQVKREAVGGLRGVVVDLRNNPGGLLDQSIEVSDAFLDGGEVVSTRGRQAEDIQRYNARRGDDLAGVPVVVLINGASASAAEIVAGALQDRNRALIVGTDSFGKGSVQTVIPLQGGRDGALRLTTARYYTPAGRSIQGAGITPDMEVAARRMTAEDVARLQRIGLSEADLPHALDNESGAQRRAVHMPEDQPPENWTEGEDYQLSRALTFLRQGTVAERLRARDQSAARAGR</sequence>
<evidence type="ECO:0000256" key="5">
    <source>
        <dbReference type="RuleBase" id="RU004404"/>
    </source>
</evidence>
<dbReference type="GO" id="GO:0030288">
    <property type="term" value="C:outer membrane-bounded periplasmic space"/>
    <property type="evidence" value="ECO:0007669"/>
    <property type="project" value="TreeGrafter"/>
</dbReference>
<dbReference type="InterPro" id="IPR004447">
    <property type="entry name" value="Peptidase_S41A"/>
</dbReference>
<keyword evidence="7" id="KW-0732">Signal</keyword>
<feature type="region of interest" description="Disordered" evidence="6">
    <location>
        <begin position="392"/>
        <end position="411"/>
    </location>
</feature>
<dbReference type="InterPro" id="IPR029045">
    <property type="entry name" value="ClpP/crotonase-like_dom_sf"/>
</dbReference>
<dbReference type="InterPro" id="IPR036034">
    <property type="entry name" value="PDZ_sf"/>
</dbReference>
<accession>A0A6I6MQ98</accession>
<dbReference type="NCBIfam" id="TIGR00225">
    <property type="entry name" value="prc"/>
    <property type="match status" value="1"/>
</dbReference>